<evidence type="ECO:0008006" key="4">
    <source>
        <dbReference type="Google" id="ProtNLM"/>
    </source>
</evidence>
<protein>
    <recommendedName>
        <fullName evidence="4">Tocopherol cyclase</fullName>
    </recommendedName>
</protein>
<dbReference type="PANTHER" id="PTHR35309:SF2">
    <property type="entry name" value="TOCOPHEROL CYCLASE, CHLOROPLASTIC"/>
    <property type="match status" value="1"/>
</dbReference>
<comment type="caution">
    <text evidence="2">The sequence shown here is derived from an EMBL/GenBank/DDBJ whole genome shotgun (WGS) entry which is preliminary data.</text>
</comment>
<feature type="region of interest" description="Disordered" evidence="1">
    <location>
        <begin position="292"/>
        <end position="363"/>
    </location>
</feature>
<evidence type="ECO:0000313" key="2">
    <source>
        <dbReference type="EMBL" id="MQL83371.1"/>
    </source>
</evidence>
<feature type="region of interest" description="Disordered" evidence="1">
    <location>
        <begin position="516"/>
        <end position="535"/>
    </location>
</feature>
<dbReference type="GO" id="GO:0009976">
    <property type="term" value="F:tocopherol cyclase activity"/>
    <property type="evidence" value="ECO:0007669"/>
    <property type="project" value="InterPro"/>
</dbReference>
<dbReference type="PANTHER" id="PTHR35309">
    <property type="match status" value="1"/>
</dbReference>
<reference evidence="2" key="1">
    <citation type="submission" date="2017-07" db="EMBL/GenBank/DDBJ databases">
        <title>Taro Niue Genome Assembly and Annotation.</title>
        <authorList>
            <person name="Atibalentja N."/>
            <person name="Keating K."/>
            <person name="Fields C.J."/>
        </authorList>
    </citation>
    <scope>NUCLEOTIDE SEQUENCE</scope>
    <source>
        <strain evidence="2">Niue_2</strain>
        <tissue evidence="2">Leaf</tissue>
    </source>
</reference>
<evidence type="ECO:0000313" key="3">
    <source>
        <dbReference type="Proteomes" id="UP000652761"/>
    </source>
</evidence>
<accession>A0A843UJ15</accession>
<feature type="compositionally biased region" description="Basic and acidic residues" evidence="1">
    <location>
        <begin position="516"/>
        <end position="525"/>
    </location>
</feature>
<dbReference type="Pfam" id="PF14249">
    <property type="entry name" value="Tocopherol_cycl"/>
    <property type="match status" value="1"/>
</dbReference>
<dbReference type="InterPro" id="IPR025893">
    <property type="entry name" value="Tocopherol_cyclase"/>
</dbReference>
<feature type="compositionally biased region" description="Basic and acidic residues" evidence="1">
    <location>
        <begin position="327"/>
        <end position="354"/>
    </location>
</feature>
<organism evidence="2 3">
    <name type="scientific">Colocasia esculenta</name>
    <name type="common">Wild taro</name>
    <name type="synonym">Arum esculentum</name>
    <dbReference type="NCBI Taxonomy" id="4460"/>
    <lineage>
        <taxon>Eukaryota</taxon>
        <taxon>Viridiplantae</taxon>
        <taxon>Streptophyta</taxon>
        <taxon>Embryophyta</taxon>
        <taxon>Tracheophyta</taxon>
        <taxon>Spermatophyta</taxon>
        <taxon>Magnoliopsida</taxon>
        <taxon>Liliopsida</taxon>
        <taxon>Araceae</taxon>
        <taxon>Aroideae</taxon>
        <taxon>Colocasieae</taxon>
        <taxon>Colocasia</taxon>
    </lineage>
</organism>
<gene>
    <name evidence="2" type="ORF">Taro_015864</name>
</gene>
<dbReference type="EMBL" id="NMUH01000691">
    <property type="protein sequence ID" value="MQL83371.1"/>
    <property type="molecule type" value="Genomic_DNA"/>
</dbReference>
<feature type="non-terminal residue" evidence="2">
    <location>
        <position position="551"/>
    </location>
</feature>
<dbReference type="AlphaFoldDB" id="A0A843UJ15"/>
<proteinExistence type="predicted"/>
<name>A0A843UJ15_COLES</name>
<sequence length="551" mass="60353">EFNRCVSEGFQVTPIWHQGFLRDDGRSNYVQTVKTARWEYSTRPVYGWGDVNSKQKSSAGWLAAFPVFEPHWQICMAGGLSTGWIEWDGERFEFENAPSYSEKNWGEGFPRKWFWVQCNVFEGGSGEIALTAGGGLRKLPGLSDIYESVALVGVHFGGTFYEFVPWNGTLSWEISLWGCWKISAENKSFVVELEATTEDPGTPLRAPTTEAGLVTACKDTCFADLRLKLWERRYDGNKGKLILDVTSNMAAVEVGGGPWYSAWKATSTSPELIRQAVGLPIDVEGLPTERTRAAGATKSNALAVARASTSQGPHNGGDGEGSSPWRGGERTRERERGIAGERDERPGGRRRWEEGETDGATDAATPHQALALALVAYGGPQHVDVLLGGQTAATLLERLTATRVVTVIKYVGVLLPRTGSGPMVQAFDLGYHPNNSADFKDKMAIGVKNDIIRKPRLRGVLTLLQRVQHPGAAVVPFFAMAFFGDKIDSEKVMAMQLGIWGFASYIYLPALPRRQEAQEGGEGHQRSPSTMKRHGPIVSFAGEASLKVPVR</sequence>
<evidence type="ECO:0000256" key="1">
    <source>
        <dbReference type="SAM" id="MobiDB-lite"/>
    </source>
</evidence>
<dbReference type="OrthoDB" id="38968at2759"/>
<dbReference type="Proteomes" id="UP000652761">
    <property type="component" value="Unassembled WGS sequence"/>
</dbReference>
<keyword evidence="3" id="KW-1185">Reference proteome</keyword>